<feature type="chain" id="PRO_5042583180" evidence="1">
    <location>
        <begin position="22"/>
        <end position="148"/>
    </location>
</feature>
<protein>
    <submittedName>
        <fullName evidence="2">Uu.00g107570.m01.CDS01</fullName>
    </submittedName>
</protein>
<evidence type="ECO:0000313" key="2">
    <source>
        <dbReference type="EMBL" id="CAJ2503363.1"/>
    </source>
</evidence>
<sequence length="148" mass="16645">MKSTFAATIVVFATVTGRVAGAHHNPDRLVVEFTWFDFRRAELVLFNADKNTNVPTVQPSYVTEERVIKRNDVEELEKKIKDGVMNGQSFWKLMKLRSSCRWGQACKSIADAQDNAKCSLCIKFEPPMLLDNGELELGDGYAVDVLSD</sequence>
<evidence type="ECO:0000313" key="3">
    <source>
        <dbReference type="Proteomes" id="UP001295740"/>
    </source>
</evidence>
<proteinExistence type="predicted"/>
<reference evidence="2" key="1">
    <citation type="submission" date="2023-10" db="EMBL/GenBank/DDBJ databases">
        <authorList>
            <person name="Hackl T."/>
        </authorList>
    </citation>
    <scope>NUCLEOTIDE SEQUENCE</scope>
</reference>
<feature type="signal peptide" evidence="1">
    <location>
        <begin position="1"/>
        <end position="21"/>
    </location>
</feature>
<evidence type="ECO:0000256" key="1">
    <source>
        <dbReference type="SAM" id="SignalP"/>
    </source>
</evidence>
<comment type="caution">
    <text evidence="2">The sequence shown here is derived from an EMBL/GenBank/DDBJ whole genome shotgun (WGS) entry which is preliminary data.</text>
</comment>
<accession>A0AAI8VEE0</accession>
<keyword evidence="1" id="KW-0732">Signal</keyword>
<dbReference type="EMBL" id="CAUWAG010000006">
    <property type="protein sequence ID" value="CAJ2503363.1"/>
    <property type="molecule type" value="Genomic_DNA"/>
</dbReference>
<dbReference type="AlphaFoldDB" id="A0AAI8VEE0"/>
<name>A0AAI8VEE0_9PEZI</name>
<gene>
    <name evidence="2" type="ORF">KHLLAP_LOCUS3831</name>
</gene>
<keyword evidence="3" id="KW-1185">Reference proteome</keyword>
<dbReference type="Proteomes" id="UP001295740">
    <property type="component" value="Unassembled WGS sequence"/>
</dbReference>
<organism evidence="2 3">
    <name type="scientific">Anthostomella pinea</name>
    <dbReference type="NCBI Taxonomy" id="933095"/>
    <lineage>
        <taxon>Eukaryota</taxon>
        <taxon>Fungi</taxon>
        <taxon>Dikarya</taxon>
        <taxon>Ascomycota</taxon>
        <taxon>Pezizomycotina</taxon>
        <taxon>Sordariomycetes</taxon>
        <taxon>Xylariomycetidae</taxon>
        <taxon>Xylariales</taxon>
        <taxon>Xylariaceae</taxon>
        <taxon>Anthostomella</taxon>
    </lineage>
</organism>